<dbReference type="Pfam" id="PF14127">
    <property type="entry name" value="DUF4294"/>
    <property type="match status" value="1"/>
</dbReference>
<keyword evidence="2" id="KW-1185">Reference proteome</keyword>
<dbReference type="Proteomes" id="UP001597534">
    <property type="component" value="Unassembled WGS sequence"/>
</dbReference>
<evidence type="ECO:0000313" key="2">
    <source>
        <dbReference type="Proteomes" id="UP001597534"/>
    </source>
</evidence>
<dbReference type="RefSeq" id="WP_379810713.1">
    <property type="nucleotide sequence ID" value="NZ_JBHUPC010000012.1"/>
</dbReference>
<organism evidence="1 2">
    <name type="scientific">Flavobacterium chuncheonense</name>
    <dbReference type="NCBI Taxonomy" id="2026653"/>
    <lineage>
        <taxon>Bacteria</taxon>
        <taxon>Pseudomonadati</taxon>
        <taxon>Bacteroidota</taxon>
        <taxon>Flavobacteriia</taxon>
        <taxon>Flavobacteriales</taxon>
        <taxon>Flavobacteriaceae</taxon>
        <taxon>Flavobacterium</taxon>
    </lineage>
</organism>
<protein>
    <submittedName>
        <fullName evidence="1">DUF4294 domain-containing protein</fullName>
    </submittedName>
</protein>
<sequence>MSTFFLVVGLCTNAQIQDTVKVTPQDSAVLYSIELKEIVVGNDRMEEERRKLLILKRRVYKTYPYAKVTADKLVQMNATMAKLKTKKEKKKYFKIVEKYLTDEFEPRLKKLSRKDGQILVKLIYRQTGETTFDLIKDYKSGWKAFWSNNTAKLFDIDIKEDYNPYDELEDFQIESILVTAFRQGHLSRQEPAKPIDLKDLANSWREKLAVSRKARENKQGEN</sequence>
<dbReference type="InterPro" id="IPR025636">
    <property type="entry name" value="DUF4294"/>
</dbReference>
<reference evidence="2" key="1">
    <citation type="journal article" date="2019" name="Int. J. Syst. Evol. Microbiol.">
        <title>The Global Catalogue of Microorganisms (GCM) 10K type strain sequencing project: providing services to taxonomists for standard genome sequencing and annotation.</title>
        <authorList>
            <consortium name="The Broad Institute Genomics Platform"/>
            <consortium name="The Broad Institute Genome Sequencing Center for Infectious Disease"/>
            <person name="Wu L."/>
            <person name="Ma J."/>
        </authorList>
    </citation>
    <scope>NUCLEOTIDE SEQUENCE [LARGE SCALE GENOMIC DNA]</scope>
    <source>
        <strain evidence="2">KCTC 22671</strain>
    </source>
</reference>
<accession>A0ABW5YK94</accession>
<proteinExistence type="predicted"/>
<comment type="caution">
    <text evidence="1">The sequence shown here is derived from an EMBL/GenBank/DDBJ whole genome shotgun (WGS) entry which is preliminary data.</text>
</comment>
<dbReference type="EMBL" id="JBHUPC010000012">
    <property type="protein sequence ID" value="MFD2891162.1"/>
    <property type="molecule type" value="Genomic_DNA"/>
</dbReference>
<evidence type="ECO:0000313" key="1">
    <source>
        <dbReference type="EMBL" id="MFD2891162.1"/>
    </source>
</evidence>
<gene>
    <name evidence="1" type="ORF">ACFS5J_03950</name>
</gene>
<name>A0ABW5YK94_9FLAO</name>